<reference evidence="3 5" key="2">
    <citation type="submission" date="2018-06" db="EMBL/GenBank/DDBJ databases">
        <authorList>
            <consortium name="Pathogen Informatics"/>
            <person name="Doyle S."/>
        </authorList>
    </citation>
    <scope>NUCLEOTIDE SEQUENCE [LARGE SCALE GENOMIC DNA]</scope>
    <source>
        <strain evidence="3 5">NCTC12239</strain>
    </source>
</reference>
<dbReference type="AlphaFoldDB" id="A0A378JXN3"/>
<evidence type="ECO:0000313" key="2">
    <source>
        <dbReference type="EMBL" id="KTD35667.1"/>
    </source>
</evidence>
<keyword evidence="4" id="KW-1185">Reference proteome</keyword>
<dbReference type="PANTHER" id="PTHR47515">
    <property type="entry name" value="LOW CALCIUM RESPONSE LOCUS PROTEIN T"/>
    <property type="match status" value="1"/>
</dbReference>
<dbReference type="SUPFAM" id="SSF53098">
    <property type="entry name" value="Ribonuclease H-like"/>
    <property type="match status" value="1"/>
</dbReference>
<dbReference type="PROSITE" id="PS50994">
    <property type="entry name" value="INTEGRASE"/>
    <property type="match status" value="1"/>
</dbReference>
<organism evidence="3 5">
    <name type="scientific">Legionella moravica</name>
    <dbReference type="NCBI Taxonomy" id="39962"/>
    <lineage>
        <taxon>Bacteria</taxon>
        <taxon>Pseudomonadati</taxon>
        <taxon>Pseudomonadota</taxon>
        <taxon>Gammaproteobacteria</taxon>
        <taxon>Legionellales</taxon>
        <taxon>Legionellaceae</taxon>
        <taxon>Legionella</taxon>
    </lineage>
</organism>
<name>A0A378JXN3_9GAMM</name>
<dbReference type="Gene3D" id="3.30.420.10">
    <property type="entry name" value="Ribonuclease H-like superfamily/Ribonuclease H"/>
    <property type="match status" value="1"/>
</dbReference>
<dbReference type="InterPro" id="IPR001584">
    <property type="entry name" value="Integrase_cat-core"/>
</dbReference>
<reference evidence="2 4" key="1">
    <citation type="submission" date="2015-11" db="EMBL/GenBank/DDBJ databases">
        <title>Genomic analysis of 38 Legionella species identifies large and diverse effector repertoires.</title>
        <authorList>
            <person name="Burstein D."/>
            <person name="Amaro F."/>
            <person name="Zusman T."/>
            <person name="Lifshitz Z."/>
            <person name="Cohen O."/>
            <person name="Gilbert J.A."/>
            <person name="Pupko T."/>
            <person name="Shuman H.A."/>
            <person name="Segal G."/>
        </authorList>
    </citation>
    <scope>NUCLEOTIDE SEQUENCE [LARGE SCALE GENOMIC DNA]</scope>
    <source>
        <strain evidence="2 4">ATCC 43877</strain>
    </source>
</reference>
<dbReference type="GO" id="GO:0015074">
    <property type="term" value="P:DNA integration"/>
    <property type="evidence" value="ECO:0007669"/>
    <property type="project" value="InterPro"/>
</dbReference>
<evidence type="ECO:0000313" key="3">
    <source>
        <dbReference type="EMBL" id="STX62797.1"/>
    </source>
</evidence>
<feature type="domain" description="Integrase catalytic" evidence="1">
    <location>
        <begin position="140"/>
        <end position="307"/>
    </location>
</feature>
<accession>A0A378JXN3</accession>
<sequence>MPWKETVAMRERIKFISNYMEKSFDSFSELCAFYGVSRKTGYKYVNQFKESGIDGLKERSRSPHRHGLKTAQWMEDNILKIRKKHTSWGGKKIHNWLQQEYPETEWPSKSTIDDILKRNGLVRKRRVRGHVAPYNEPFSLCTNPNDVWSIDFMGQFYLGNKKRCYPLTVTDNFSRYLLDIRAFDAISSLKTKETLENLFMIHGLPKAIKSDNGVPFASTGIAGLSQLSIWLIKLGIIPERIRKGHPEENGRHERMHLTLKIETTLPPMNDQVAQQIRFDEFRKEFNEERPHEGIDFQRPFRLYSNSERAFPKRLPKIEYDTRHVETRKVRSNGTIKWKGKEIFLSELLIGETIGFIPRSDDQWNLHFSFMPISIFNEREQKMYKI</sequence>
<dbReference type="InterPro" id="IPR036397">
    <property type="entry name" value="RNaseH_sf"/>
</dbReference>
<evidence type="ECO:0000259" key="1">
    <source>
        <dbReference type="PROSITE" id="PS50994"/>
    </source>
</evidence>
<dbReference type="STRING" id="39962.Lmor_1114"/>
<dbReference type="Pfam" id="PF13565">
    <property type="entry name" value="HTH_32"/>
    <property type="match status" value="1"/>
</dbReference>
<gene>
    <name evidence="2" type="ORF">Lmor_1114</name>
    <name evidence="3" type="ORF">NCTC12239_01736</name>
</gene>
<dbReference type="RefSeq" id="WP_028384614.1">
    <property type="nucleotide sequence ID" value="NZ_CAAAJG010000014.1"/>
</dbReference>
<dbReference type="Proteomes" id="UP000054985">
    <property type="component" value="Unassembled WGS sequence"/>
</dbReference>
<dbReference type="Proteomes" id="UP000254040">
    <property type="component" value="Unassembled WGS sequence"/>
</dbReference>
<evidence type="ECO:0000313" key="5">
    <source>
        <dbReference type="Proteomes" id="UP000254040"/>
    </source>
</evidence>
<dbReference type="InterPro" id="IPR012337">
    <property type="entry name" value="RNaseH-like_sf"/>
</dbReference>
<evidence type="ECO:0000313" key="4">
    <source>
        <dbReference type="Proteomes" id="UP000054985"/>
    </source>
</evidence>
<dbReference type="GO" id="GO:0003676">
    <property type="term" value="F:nucleic acid binding"/>
    <property type="evidence" value="ECO:0007669"/>
    <property type="project" value="InterPro"/>
</dbReference>
<dbReference type="EMBL" id="UGOG01000001">
    <property type="protein sequence ID" value="STX62797.1"/>
    <property type="molecule type" value="Genomic_DNA"/>
</dbReference>
<dbReference type="Pfam" id="PF00665">
    <property type="entry name" value="rve"/>
    <property type="match status" value="1"/>
</dbReference>
<dbReference type="EMBL" id="LNYN01000014">
    <property type="protein sequence ID" value="KTD35667.1"/>
    <property type="molecule type" value="Genomic_DNA"/>
</dbReference>
<dbReference type="SUPFAM" id="SSF46689">
    <property type="entry name" value="Homeodomain-like"/>
    <property type="match status" value="1"/>
</dbReference>
<dbReference type="OrthoDB" id="9774685at2"/>
<dbReference type="PANTHER" id="PTHR47515:SF2">
    <property type="entry name" value="INTEGRASE CORE DOMAIN PROTEIN"/>
    <property type="match status" value="1"/>
</dbReference>
<dbReference type="InterPro" id="IPR009057">
    <property type="entry name" value="Homeodomain-like_sf"/>
</dbReference>
<proteinExistence type="predicted"/>
<protein>
    <submittedName>
        <fullName evidence="3">Transposase (ISmav2)</fullName>
    </submittedName>
</protein>